<accession>A0A8X6N960</accession>
<keyword evidence="2" id="KW-1185">Reference proteome</keyword>
<dbReference type="EMBL" id="BMAW01055457">
    <property type="protein sequence ID" value="GFT00959.1"/>
    <property type="molecule type" value="Genomic_DNA"/>
</dbReference>
<dbReference type="Pfam" id="PF14223">
    <property type="entry name" value="Retrotran_gag_2"/>
    <property type="match status" value="1"/>
</dbReference>
<proteinExistence type="predicted"/>
<gene>
    <name evidence="1" type="primary">POLX_1049</name>
    <name evidence="1" type="ORF">NPIL_582291</name>
</gene>
<evidence type="ECO:0000313" key="1">
    <source>
        <dbReference type="EMBL" id="GFT00959.1"/>
    </source>
</evidence>
<dbReference type="OrthoDB" id="7635258at2759"/>
<dbReference type="Proteomes" id="UP000887013">
    <property type="component" value="Unassembled WGS sequence"/>
</dbReference>
<dbReference type="AlphaFoldDB" id="A0A8X6N960"/>
<evidence type="ECO:0000313" key="2">
    <source>
        <dbReference type="Proteomes" id="UP000887013"/>
    </source>
</evidence>
<comment type="caution">
    <text evidence="1">The sequence shown here is derived from an EMBL/GenBank/DDBJ whole genome shotgun (WGS) entry which is preliminary data.</text>
</comment>
<reference evidence="1" key="1">
    <citation type="submission" date="2020-08" db="EMBL/GenBank/DDBJ databases">
        <title>Multicomponent nature underlies the extraordinary mechanical properties of spider dragline silk.</title>
        <authorList>
            <person name="Kono N."/>
            <person name="Nakamura H."/>
            <person name="Mori M."/>
            <person name="Yoshida Y."/>
            <person name="Ohtoshi R."/>
            <person name="Malay A.D."/>
            <person name="Moran D.A.P."/>
            <person name="Tomita M."/>
            <person name="Numata K."/>
            <person name="Arakawa K."/>
        </authorList>
    </citation>
    <scope>NUCLEOTIDE SEQUENCE</scope>
</reference>
<sequence>MLEDDNMNEHIAQVFELIEILKTVGEEIKDDYIVTFLLVSVPKSYDTLITALETRSENELTPQFIKNKLTDECNRRMEQETDRNLAQAFKTGITFKRRNRNKN</sequence>
<name>A0A8X6N960_NEPPI</name>
<organism evidence="1 2">
    <name type="scientific">Nephila pilipes</name>
    <name type="common">Giant wood spider</name>
    <name type="synonym">Nephila maculata</name>
    <dbReference type="NCBI Taxonomy" id="299642"/>
    <lineage>
        <taxon>Eukaryota</taxon>
        <taxon>Metazoa</taxon>
        <taxon>Ecdysozoa</taxon>
        <taxon>Arthropoda</taxon>
        <taxon>Chelicerata</taxon>
        <taxon>Arachnida</taxon>
        <taxon>Araneae</taxon>
        <taxon>Araneomorphae</taxon>
        <taxon>Entelegynae</taxon>
        <taxon>Araneoidea</taxon>
        <taxon>Nephilidae</taxon>
        <taxon>Nephila</taxon>
    </lineage>
</organism>
<protein>
    <submittedName>
        <fullName evidence="1">Retrovirus-related Pol polyprotein from transposon TNT 1-94</fullName>
    </submittedName>
</protein>